<dbReference type="InterPro" id="IPR013538">
    <property type="entry name" value="ASHA1/2-like_C"/>
</dbReference>
<dbReference type="SUPFAM" id="SSF55961">
    <property type="entry name" value="Bet v1-like"/>
    <property type="match status" value="1"/>
</dbReference>
<dbReference type="JaponicusDB" id="SJAG_01121">
    <property type="gene designation" value="aha1"/>
</dbReference>
<dbReference type="Pfam" id="PF08327">
    <property type="entry name" value="AHSA1"/>
    <property type="match status" value="1"/>
</dbReference>
<evidence type="ECO:0000313" key="4">
    <source>
        <dbReference type="JaponicusDB" id="SJAG_01121"/>
    </source>
</evidence>
<dbReference type="GO" id="GO:0005829">
    <property type="term" value="C:cytosol"/>
    <property type="evidence" value="ECO:0000318"/>
    <property type="project" value="GO_Central"/>
</dbReference>
<dbReference type="HOGENOM" id="CLU_049046_1_0_1"/>
<feature type="domain" description="Activator of Hsp90 ATPase AHSA1-like N-terminal" evidence="2">
    <location>
        <begin position="15"/>
        <end position="147"/>
    </location>
</feature>
<evidence type="ECO:0000259" key="2">
    <source>
        <dbReference type="SMART" id="SM01000"/>
    </source>
</evidence>
<dbReference type="CDD" id="cd08892">
    <property type="entry name" value="SRPBCC_Aha1"/>
    <property type="match status" value="1"/>
</dbReference>
<comment type="similarity">
    <text evidence="1">Belongs to the AHA1 family.</text>
</comment>
<dbReference type="RefSeq" id="XP_002172375.1">
    <property type="nucleotide sequence ID" value="XM_002172339.2"/>
</dbReference>
<dbReference type="SMART" id="SM01000">
    <property type="entry name" value="Aha1_N"/>
    <property type="match status" value="1"/>
</dbReference>
<gene>
    <name evidence="4" type="primary">aha1</name>
    <name evidence="3" type="ORF">SJAG_01121</name>
</gene>
<dbReference type="OrthoDB" id="567237at2759"/>
<dbReference type="eggNOG" id="KOG2936">
    <property type="taxonomic scope" value="Eukaryota"/>
</dbReference>
<name>B6JZT2_SCHJY</name>
<evidence type="ECO:0000313" key="3">
    <source>
        <dbReference type="EMBL" id="EEB06082.1"/>
    </source>
</evidence>
<dbReference type="Gene3D" id="3.15.10.20">
    <property type="entry name" value="Activator of Hsp90 ATPase Aha1, N-terminal domain"/>
    <property type="match status" value="1"/>
</dbReference>
<dbReference type="GeneID" id="7047378"/>
<accession>B6JZT2</accession>
<reference evidence="3 5" key="1">
    <citation type="journal article" date="2011" name="Science">
        <title>Comparative functional genomics of the fission yeasts.</title>
        <authorList>
            <person name="Rhind N."/>
            <person name="Chen Z."/>
            <person name="Yassour M."/>
            <person name="Thompson D.A."/>
            <person name="Haas B.J."/>
            <person name="Habib N."/>
            <person name="Wapinski I."/>
            <person name="Roy S."/>
            <person name="Lin M.F."/>
            <person name="Heiman D.I."/>
            <person name="Young S.K."/>
            <person name="Furuya K."/>
            <person name="Guo Y."/>
            <person name="Pidoux A."/>
            <person name="Chen H.M."/>
            <person name="Robbertse B."/>
            <person name="Goldberg J.M."/>
            <person name="Aoki K."/>
            <person name="Bayne E.H."/>
            <person name="Berlin A.M."/>
            <person name="Desjardins C.A."/>
            <person name="Dobbs E."/>
            <person name="Dukaj L."/>
            <person name="Fan L."/>
            <person name="FitzGerald M.G."/>
            <person name="French C."/>
            <person name="Gujja S."/>
            <person name="Hansen K."/>
            <person name="Keifenheim D."/>
            <person name="Levin J.Z."/>
            <person name="Mosher R.A."/>
            <person name="Mueller C.A."/>
            <person name="Pfiffner J."/>
            <person name="Priest M."/>
            <person name="Russ C."/>
            <person name="Smialowska A."/>
            <person name="Swoboda P."/>
            <person name="Sykes S.M."/>
            <person name="Vaughn M."/>
            <person name="Vengrova S."/>
            <person name="Yoder R."/>
            <person name="Zeng Q."/>
            <person name="Allshire R."/>
            <person name="Baulcombe D."/>
            <person name="Birren B.W."/>
            <person name="Brown W."/>
            <person name="Ekwall K."/>
            <person name="Kellis M."/>
            <person name="Leatherwood J."/>
            <person name="Levin H."/>
            <person name="Margalit H."/>
            <person name="Martienssen R."/>
            <person name="Nieduszynski C.A."/>
            <person name="Spatafora J.W."/>
            <person name="Friedman N."/>
            <person name="Dalgaard J.Z."/>
            <person name="Baumann P."/>
            <person name="Niki H."/>
            <person name="Regev A."/>
            <person name="Nusbaum C."/>
        </authorList>
    </citation>
    <scope>NUCLEOTIDE SEQUENCE [LARGE SCALE GENOMIC DNA]</scope>
    <source>
        <strain evidence="5">yFS275 / FY16936</strain>
    </source>
</reference>
<dbReference type="PANTHER" id="PTHR13009:SF22">
    <property type="entry name" value="LD43819P"/>
    <property type="match status" value="1"/>
</dbReference>
<dbReference type="GO" id="GO:0006457">
    <property type="term" value="P:protein folding"/>
    <property type="evidence" value="ECO:0000318"/>
    <property type="project" value="GO_Central"/>
</dbReference>
<dbReference type="OMA" id="GDCEVNQ"/>
<dbReference type="InterPro" id="IPR036338">
    <property type="entry name" value="Aha1"/>
</dbReference>
<dbReference type="VEuPathDB" id="FungiDB:SJAG_01121"/>
<proteinExistence type="inferred from homology"/>
<dbReference type="AlphaFoldDB" id="B6JZT2"/>
<dbReference type="EMBL" id="KE651168">
    <property type="protein sequence ID" value="EEB06082.1"/>
    <property type="molecule type" value="Genomic_DNA"/>
</dbReference>
<organism evidence="3 5">
    <name type="scientific">Schizosaccharomyces japonicus (strain yFS275 / FY16936)</name>
    <name type="common">Fission yeast</name>
    <dbReference type="NCBI Taxonomy" id="402676"/>
    <lineage>
        <taxon>Eukaryota</taxon>
        <taxon>Fungi</taxon>
        <taxon>Dikarya</taxon>
        <taxon>Ascomycota</taxon>
        <taxon>Taphrinomycotina</taxon>
        <taxon>Schizosaccharomycetes</taxon>
        <taxon>Schizosaccharomycetales</taxon>
        <taxon>Schizosaccharomycetaceae</taxon>
        <taxon>Schizosaccharomyces</taxon>
    </lineage>
</organism>
<dbReference type="Pfam" id="PF09229">
    <property type="entry name" value="Aha1_N"/>
    <property type="match status" value="1"/>
</dbReference>
<dbReference type="InterPro" id="IPR023393">
    <property type="entry name" value="START-like_dom_sf"/>
</dbReference>
<dbReference type="Proteomes" id="UP000001744">
    <property type="component" value="Unassembled WGS sequence"/>
</dbReference>
<protein>
    <submittedName>
        <fullName evidence="3">Chaperone activator Aha1</fullName>
    </submittedName>
</protein>
<dbReference type="InterPro" id="IPR015310">
    <property type="entry name" value="AHSA1-like_N"/>
</dbReference>
<dbReference type="STRING" id="402676.B6JZT2"/>
<evidence type="ECO:0000256" key="1">
    <source>
        <dbReference type="ARBA" id="ARBA00006817"/>
    </source>
</evidence>
<dbReference type="Gene3D" id="3.30.530.20">
    <property type="match status" value="1"/>
</dbReference>
<evidence type="ECO:0000313" key="5">
    <source>
        <dbReference type="Proteomes" id="UP000001744"/>
    </source>
</evidence>
<dbReference type="SUPFAM" id="SSF103111">
    <property type="entry name" value="Activator of Hsp90 ATPase, Aha1"/>
    <property type="match status" value="1"/>
</dbReference>
<dbReference type="GO" id="GO:0051087">
    <property type="term" value="F:protein-folding chaperone binding"/>
    <property type="evidence" value="ECO:0007669"/>
    <property type="project" value="InterPro"/>
</dbReference>
<dbReference type="GO" id="GO:0001671">
    <property type="term" value="F:ATPase activator activity"/>
    <property type="evidence" value="ECO:0000318"/>
    <property type="project" value="GO_Central"/>
</dbReference>
<sequence>MSATSVNPNNWHWTSKDCSSWSKDYFKTELPKLSVSRGDDHAKVTRLISCEGDVDVAMRKRKVITIFDLKIQMAYSGTVNGTEASGSITCPEVSYDLGENDYAFEIDLYNASKELEPVKEFVRKELLPVIRKLFAGFSKVLIDEHGADVYLPTEEHNGDAARGLPVHSAVKSNAKSALNKPVSSSSSGSNSVVNTATISENYNFDAPADMLYMTFIDPPRVAAWSRAPPQIEARPGGAFSLFNGNVVGHFVEMLPAKKIVQKWRLSSWPTGHYAQLQMVFDQGSDYTVLRIEMRGVPIGEEEIVQNNLLDYYVRPIKTTFGFGAVL</sequence>
<keyword evidence="5" id="KW-1185">Reference proteome</keyword>
<dbReference type="PANTHER" id="PTHR13009">
    <property type="entry name" value="HEAT SHOCK PROTEIN 90 HSP90 CO-CHAPERONE AHA-1"/>
    <property type="match status" value="1"/>
</dbReference>